<keyword evidence="2 5" id="KW-0436">Ligase</keyword>
<organism evidence="5 6">
    <name type="scientific">Sphingomonas alba</name>
    <dbReference type="NCBI Taxonomy" id="2908208"/>
    <lineage>
        <taxon>Bacteria</taxon>
        <taxon>Pseudomonadati</taxon>
        <taxon>Pseudomonadota</taxon>
        <taxon>Alphaproteobacteria</taxon>
        <taxon>Sphingomonadales</taxon>
        <taxon>Sphingomonadaceae</taxon>
        <taxon>Sphingomonas</taxon>
    </lineage>
</organism>
<proteinExistence type="inferred from homology"/>
<sequence length="554" mass="59924">MRTELDLKFDEKLAEATGPGGRIVIDHDAEGRAIVGNFPATLPVFFKTFCALNGQVEAMVAGDERLTFADLDHWSDRLAKALVTRGIRKGDRVGIAMRNCPAWVVSHMAILKVGGISTLLNGWWEAEEMRHAVELTEPVLILADPPRAKRLAERCGKIETLSLPIEGPLGEALAELLEGADENAELPEVVPEDDATILFTSGSTGESKGALSTHRAVTTGTYAYSVGLIVLKEILLSQGKNPAPPRTLLSVPLFHVTGEVPVLLNSFVVGRGLVVMPKWDAGEALRLIEKEHITYFVGVPTMSLELMNHPDRDKYDLSSLTDITGGGAPRPVSHVRRLQETFPNSQPALGYGLTETNAVGCANFWGNYAAKPASTGREQIPFVEVAILGAGDVHLPANERGEIGIRAAANIKCYWRNPEATAAAFTADGYLRTGDIGYLDEDRYLFIVDRKKDIIIRGGENISAAEVEAALYANPDIAEAAVFGAPDERLGEVPVAVLHSRDGASLDEGSLRDFLHGKLAAFKIPARMIFSAAPLPRLGTGKIDRVELKEKYAR</sequence>
<accession>A0ABT0RLR2</accession>
<dbReference type="Proteomes" id="UP001165363">
    <property type="component" value="Unassembled WGS sequence"/>
</dbReference>
<evidence type="ECO:0000256" key="1">
    <source>
        <dbReference type="ARBA" id="ARBA00006432"/>
    </source>
</evidence>
<name>A0ABT0RLR2_9SPHN</name>
<gene>
    <name evidence="5" type="ORF">LZ536_06665</name>
</gene>
<dbReference type="RefSeq" id="WP_249847616.1">
    <property type="nucleotide sequence ID" value="NZ_JAMGBD010000001.1"/>
</dbReference>
<reference evidence="5" key="1">
    <citation type="submission" date="2022-05" db="EMBL/GenBank/DDBJ databases">
        <authorList>
            <person name="Jo J.-H."/>
            <person name="Im W.-T."/>
        </authorList>
    </citation>
    <scope>NUCLEOTIDE SEQUENCE</scope>
    <source>
        <strain evidence="5">SE158</strain>
    </source>
</reference>
<feature type="domain" description="AMP-dependent synthetase/ligase" evidence="3">
    <location>
        <begin position="50"/>
        <end position="415"/>
    </location>
</feature>
<evidence type="ECO:0000256" key="2">
    <source>
        <dbReference type="ARBA" id="ARBA00022598"/>
    </source>
</evidence>
<dbReference type="Gene3D" id="3.40.50.12780">
    <property type="entry name" value="N-terminal domain of ligase-like"/>
    <property type="match status" value="1"/>
</dbReference>
<evidence type="ECO:0000259" key="4">
    <source>
        <dbReference type="Pfam" id="PF13193"/>
    </source>
</evidence>
<dbReference type="GO" id="GO:0016874">
    <property type="term" value="F:ligase activity"/>
    <property type="evidence" value="ECO:0007669"/>
    <property type="project" value="UniProtKB-KW"/>
</dbReference>
<dbReference type="Gene3D" id="3.30.300.30">
    <property type="match status" value="1"/>
</dbReference>
<dbReference type="PANTHER" id="PTHR43201:SF5">
    <property type="entry name" value="MEDIUM-CHAIN ACYL-COA LIGASE ACSF2, MITOCHONDRIAL"/>
    <property type="match status" value="1"/>
</dbReference>
<dbReference type="PANTHER" id="PTHR43201">
    <property type="entry name" value="ACYL-COA SYNTHETASE"/>
    <property type="match status" value="1"/>
</dbReference>
<comment type="caution">
    <text evidence="5">The sequence shown here is derived from an EMBL/GenBank/DDBJ whole genome shotgun (WGS) entry which is preliminary data.</text>
</comment>
<feature type="domain" description="AMP-binding enzyme C-terminal" evidence="4">
    <location>
        <begin position="466"/>
        <end position="542"/>
    </location>
</feature>
<dbReference type="InterPro" id="IPR045851">
    <property type="entry name" value="AMP-bd_C_sf"/>
</dbReference>
<dbReference type="InterPro" id="IPR020845">
    <property type="entry name" value="AMP-binding_CS"/>
</dbReference>
<dbReference type="InterPro" id="IPR000873">
    <property type="entry name" value="AMP-dep_synth/lig_dom"/>
</dbReference>
<dbReference type="SUPFAM" id="SSF56801">
    <property type="entry name" value="Acetyl-CoA synthetase-like"/>
    <property type="match status" value="1"/>
</dbReference>
<comment type="similarity">
    <text evidence="1">Belongs to the ATP-dependent AMP-binding enzyme family.</text>
</comment>
<dbReference type="Pfam" id="PF00501">
    <property type="entry name" value="AMP-binding"/>
    <property type="match status" value="1"/>
</dbReference>
<dbReference type="Pfam" id="PF13193">
    <property type="entry name" value="AMP-binding_C"/>
    <property type="match status" value="1"/>
</dbReference>
<dbReference type="PROSITE" id="PS00455">
    <property type="entry name" value="AMP_BINDING"/>
    <property type="match status" value="1"/>
</dbReference>
<evidence type="ECO:0000259" key="3">
    <source>
        <dbReference type="Pfam" id="PF00501"/>
    </source>
</evidence>
<dbReference type="InterPro" id="IPR025110">
    <property type="entry name" value="AMP-bd_C"/>
</dbReference>
<keyword evidence="6" id="KW-1185">Reference proteome</keyword>
<evidence type="ECO:0000313" key="6">
    <source>
        <dbReference type="Proteomes" id="UP001165363"/>
    </source>
</evidence>
<dbReference type="InterPro" id="IPR042099">
    <property type="entry name" value="ANL_N_sf"/>
</dbReference>
<dbReference type="EMBL" id="JAMGBD010000001">
    <property type="protein sequence ID" value="MCL6683582.1"/>
    <property type="molecule type" value="Genomic_DNA"/>
</dbReference>
<protein>
    <submittedName>
        <fullName evidence="5">Acyl--CoA ligase</fullName>
    </submittedName>
</protein>
<evidence type="ECO:0000313" key="5">
    <source>
        <dbReference type="EMBL" id="MCL6683582.1"/>
    </source>
</evidence>